<organism evidence="1 2">
    <name type="scientific">Nocardiopsis alborubida</name>
    <dbReference type="NCBI Taxonomy" id="146802"/>
    <lineage>
        <taxon>Bacteria</taxon>
        <taxon>Bacillati</taxon>
        <taxon>Actinomycetota</taxon>
        <taxon>Actinomycetes</taxon>
        <taxon>Streptosporangiales</taxon>
        <taxon>Nocardiopsidaceae</taxon>
        <taxon>Nocardiopsis</taxon>
    </lineage>
</organism>
<protein>
    <submittedName>
        <fullName evidence="1">Uncharacterized protein</fullName>
    </submittedName>
</protein>
<sequence>MSENKEVRELLDRATAWRRATARVIETARFGGRKFRADEWTTGVYHLAPRGWLRVHSHTTPAED</sequence>
<dbReference type="EMBL" id="JAAXPG010000009">
    <property type="protein sequence ID" value="NKY98195.1"/>
    <property type="molecule type" value="Genomic_DNA"/>
</dbReference>
<dbReference type="Proteomes" id="UP000553209">
    <property type="component" value="Unassembled WGS sequence"/>
</dbReference>
<name>A0A7X6MC39_9ACTN</name>
<keyword evidence="2" id="KW-1185">Reference proteome</keyword>
<dbReference type="RefSeq" id="WP_061083602.1">
    <property type="nucleotide sequence ID" value="NZ_JAAXPG010000009.1"/>
</dbReference>
<proteinExistence type="predicted"/>
<dbReference type="Gene3D" id="3.10.450.50">
    <property type="match status" value="1"/>
</dbReference>
<comment type="caution">
    <text evidence="1">The sequence shown here is derived from an EMBL/GenBank/DDBJ whole genome shotgun (WGS) entry which is preliminary data.</text>
</comment>
<dbReference type="AlphaFoldDB" id="A0A7X6MC39"/>
<evidence type="ECO:0000313" key="2">
    <source>
        <dbReference type="Proteomes" id="UP000553209"/>
    </source>
</evidence>
<reference evidence="1 2" key="1">
    <citation type="submission" date="2020-04" db="EMBL/GenBank/DDBJ databases">
        <title>MicrobeNet Type strains.</title>
        <authorList>
            <person name="Nicholson A.C."/>
        </authorList>
    </citation>
    <scope>NUCLEOTIDE SEQUENCE [LARGE SCALE GENOMIC DNA]</scope>
    <source>
        <strain evidence="1 2">ATCC 23612</strain>
    </source>
</reference>
<evidence type="ECO:0000313" key="1">
    <source>
        <dbReference type="EMBL" id="NKY98195.1"/>
    </source>
</evidence>
<gene>
    <name evidence="1" type="ORF">HGB44_11100</name>
</gene>
<accession>A0A7X6MC39</accession>